<keyword evidence="9" id="KW-0963">Cytoplasm</keyword>
<comment type="subcellular location">
    <subcellularLocation>
        <location evidence="9">Cytoplasm</location>
    </subcellularLocation>
</comment>
<dbReference type="InterPro" id="IPR036393">
    <property type="entry name" value="AceGlu_kinase-like_sf"/>
</dbReference>
<feature type="binding site" evidence="9">
    <location>
        <begin position="78"/>
        <end position="79"/>
    </location>
    <ligand>
        <name>substrate</name>
    </ligand>
</feature>
<dbReference type="STRING" id="69960.SAMN05421720_12711"/>
<protein>
    <recommendedName>
        <fullName evidence="9">Acetylglutamate kinase</fullName>
        <ecNumber evidence="9">2.7.2.8</ecNumber>
    </recommendedName>
    <alternativeName>
        <fullName evidence="9">N-acetyl-L-glutamate 5-phosphotransferase</fullName>
    </alternativeName>
    <alternativeName>
        <fullName evidence="9">NAG kinase</fullName>
        <shortName evidence="9">NAGK</shortName>
    </alternativeName>
</protein>
<feature type="binding site" evidence="9">
    <location>
        <position position="100"/>
    </location>
    <ligand>
        <name>substrate</name>
    </ligand>
</feature>
<dbReference type="UniPathway" id="UPA00068">
    <property type="reaction ID" value="UER00107"/>
</dbReference>
<evidence type="ECO:0000256" key="5">
    <source>
        <dbReference type="ARBA" id="ARBA00022741"/>
    </source>
</evidence>
<dbReference type="EMBL" id="FNAP01000027">
    <property type="protein sequence ID" value="SDF05660.1"/>
    <property type="molecule type" value="Genomic_DNA"/>
</dbReference>
<dbReference type="NCBIfam" id="TIGR00761">
    <property type="entry name" value="argB"/>
    <property type="match status" value="1"/>
</dbReference>
<keyword evidence="4 9" id="KW-0808">Transferase</keyword>
<dbReference type="RefSeq" id="WP_092788096.1">
    <property type="nucleotide sequence ID" value="NZ_FNAP01000027.1"/>
</dbReference>
<evidence type="ECO:0000256" key="1">
    <source>
        <dbReference type="ARBA" id="ARBA00004828"/>
    </source>
</evidence>
<evidence type="ECO:0000256" key="2">
    <source>
        <dbReference type="ARBA" id="ARBA00022571"/>
    </source>
</evidence>
<gene>
    <name evidence="9" type="primary">argB</name>
    <name evidence="11" type="ORF">SAMN05421720_12711</name>
</gene>
<dbReference type="PIRSF" id="PIRSF000728">
    <property type="entry name" value="NAGK"/>
    <property type="match status" value="1"/>
</dbReference>
<evidence type="ECO:0000256" key="8">
    <source>
        <dbReference type="ARBA" id="ARBA00048141"/>
    </source>
</evidence>
<dbReference type="AlphaFoldDB" id="A0A1G7HYY3"/>
<dbReference type="Pfam" id="PF00696">
    <property type="entry name" value="AA_kinase"/>
    <property type="match status" value="1"/>
</dbReference>
<keyword evidence="2 9" id="KW-0055">Arginine biosynthesis</keyword>
<feature type="site" description="Transition state stabilizer" evidence="9">
    <location>
        <position position="43"/>
    </location>
</feature>
<evidence type="ECO:0000256" key="3">
    <source>
        <dbReference type="ARBA" id="ARBA00022605"/>
    </source>
</evidence>
<dbReference type="Proteomes" id="UP000199412">
    <property type="component" value="Unassembled WGS sequence"/>
</dbReference>
<dbReference type="CDD" id="cd04250">
    <property type="entry name" value="AAK_NAGK-C"/>
    <property type="match status" value="1"/>
</dbReference>
<name>A0A1G7HYY3_9PROT</name>
<dbReference type="InterPro" id="IPR001048">
    <property type="entry name" value="Asp/Glu/Uridylate_kinase"/>
</dbReference>
<proteinExistence type="inferred from homology"/>
<dbReference type="GO" id="GO:0042450">
    <property type="term" value="P:L-arginine biosynthetic process via ornithine"/>
    <property type="evidence" value="ECO:0007669"/>
    <property type="project" value="UniProtKB-UniRule"/>
</dbReference>
<dbReference type="HAMAP" id="MF_00082">
    <property type="entry name" value="ArgB"/>
    <property type="match status" value="1"/>
</dbReference>
<feature type="site" description="Transition state stabilizer" evidence="9">
    <location>
        <position position="265"/>
    </location>
</feature>
<feature type="domain" description="Aspartate/glutamate/uridylate kinase" evidence="10">
    <location>
        <begin position="39"/>
        <end position="283"/>
    </location>
</feature>
<organism evidence="11 12">
    <name type="scientific">Rhodospira trueperi</name>
    <dbReference type="NCBI Taxonomy" id="69960"/>
    <lineage>
        <taxon>Bacteria</taxon>
        <taxon>Pseudomonadati</taxon>
        <taxon>Pseudomonadota</taxon>
        <taxon>Alphaproteobacteria</taxon>
        <taxon>Rhodospirillales</taxon>
        <taxon>Rhodospirillaceae</taxon>
        <taxon>Rhodospira</taxon>
    </lineage>
</organism>
<keyword evidence="5 9" id="KW-0547">Nucleotide-binding</keyword>
<keyword evidence="6 9" id="KW-0418">Kinase</keyword>
<dbReference type="InterPro" id="IPR037528">
    <property type="entry name" value="ArgB"/>
</dbReference>
<dbReference type="OrthoDB" id="9803155at2"/>
<dbReference type="Gene3D" id="3.40.1160.10">
    <property type="entry name" value="Acetylglutamate kinase-like"/>
    <property type="match status" value="1"/>
</dbReference>
<dbReference type="FunFam" id="3.40.1160.10:FF:000004">
    <property type="entry name" value="Acetylglutamate kinase"/>
    <property type="match status" value="1"/>
</dbReference>
<evidence type="ECO:0000256" key="6">
    <source>
        <dbReference type="ARBA" id="ARBA00022777"/>
    </source>
</evidence>
<keyword evidence="12" id="KW-1185">Reference proteome</keyword>
<evidence type="ECO:0000256" key="7">
    <source>
        <dbReference type="ARBA" id="ARBA00022840"/>
    </source>
</evidence>
<dbReference type="GO" id="GO:0005737">
    <property type="term" value="C:cytoplasm"/>
    <property type="evidence" value="ECO:0007669"/>
    <property type="project" value="UniProtKB-SubCell"/>
</dbReference>
<comment type="catalytic activity">
    <reaction evidence="8 9">
        <text>N-acetyl-L-glutamate + ATP = N-acetyl-L-glutamyl 5-phosphate + ADP</text>
        <dbReference type="Rhea" id="RHEA:14629"/>
        <dbReference type="ChEBI" id="CHEBI:30616"/>
        <dbReference type="ChEBI" id="CHEBI:44337"/>
        <dbReference type="ChEBI" id="CHEBI:57936"/>
        <dbReference type="ChEBI" id="CHEBI:456216"/>
        <dbReference type="EC" id="2.7.2.8"/>
    </reaction>
</comment>
<comment type="pathway">
    <text evidence="1 9">Amino-acid biosynthesis; L-arginine biosynthesis; N(2)-acetyl-L-ornithine from L-glutamate: step 2/4.</text>
</comment>
<dbReference type="PANTHER" id="PTHR23342">
    <property type="entry name" value="N-ACETYLGLUTAMATE SYNTHASE"/>
    <property type="match status" value="1"/>
</dbReference>
<dbReference type="InterPro" id="IPR004662">
    <property type="entry name" value="AcgluKinase_fam"/>
</dbReference>
<evidence type="ECO:0000256" key="9">
    <source>
        <dbReference type="HAMAP-Rule" id="MF_00082"/>
    </source>
</evidence>
<comment type="similarity">
    <text evidence="9">Belongs to the acetylglutamate kinase family. ArgB subfamily.</text>
</comment>
<comment type="function">
    <text evidence="9">Catalyzes the ATP-dependent phosphorylation of N-acetyl-L-glutamate.</text>
</comment>
<accession>A0A1G7HYY3</accession>
<evidence type="ECO:0000256" key="4">
    <source>
        <dbReference type="ARBA" id="ARBA00022679"/>
    </source>
</evidence>
<dbReference type="EC" id="2.7.2.8" evidence="9"/>
<dbReference type="GO" id="GO:0005524">
    <property type="term" value="F:ATP binding"/>
    <property type="evidence" value="ECO:0007669"/>
    <property type="project" value="UniProtKB-UniRule"/>
</dbReference>
<feature type="binding site" evidence="9">
    <location>
        <position position="205"/>
    </location>
    <ligand>
        <name>substrate</name>
    </ligand>
</feature>
<keyword evidence="3 9" id="KW-0028">Amino-acid biosynthesis</keyword>
<evidence type="ECO:0000313" key="11">
    <source>
        <dbReference type="EMBL" id="SDF05660.1"/>
    </source>
</evidence>
<keyword evidence="7 9" id="KW-0067">ATP-binding</keyword>
<reference evidence="11 12" key="1">
    <citation type="submission" date="2016-10" db="EMBL/GenBank/DDBJ databases">
        <authorList>
            <person name="de Groot N.N."/>
        </authorList>
    </citation>
    <scope>NUCLEOTIDE SEQUENCE [LARGE SCALE GENOMIC DNA]</scope>
    <source>
        <strain evidence="11 12">ATCC 700224</strain>
    </source>
</reference>
<sequence>MGGHDGIGEDKEALRQIWLEKARTLSEALPYMRRFSGETVVIKYGGHAMGDAHLSSLFARDVVLLKQVGINPVVVHGGGPQIQKMLERLKIQSEFVDGLRVTDRATVDIVEMVLSGSINKEIVTAITQAGGFAIGLSGKDGHMIRAAKLRRARKDPDSNIEKLLDLGFVGEPTEIQPHVLNYFEGSDVIPVIAPIGQGEDGETFNINADTAAGAIAAAVGARRLLMLTDVKGVLDANGVLVDEMMTGEAHSGIAEGTISGGMIPKVETCLKAVEDGVEAAVILDGRVPHAILLELFTPHGAGTLIRAR</sequence>
<dbReference type="GO" id="GO:0003991">
    <property type="term" value="F:acetylglutamate kinase activity"/>
    <property type="evidence" value="ECO:0007669"/>
    <property type="project" value="UniProtKB-UniRule"/>
</dbReference>
<dbReference type="PANTHER" id="PTHR23342:SF0">
    <property type="entry name" value="N-ACETYLGLUTAMATE SYNTHASE, MITOCHONDRIAL"/>
    <property type="match status" value="1"/>
</dbReference>
<evidence type="ECO:0000313" key="12">
    <source>
        <dbReference type="Proteomes" id="UP000199412"/>
    </source>
</evidence>
<dbReference type="InterPro" id="IPR041727">
    <property type="entry name" value="NAGK-C"/>
</dbReference>
<evidence type="ECO:0000259" key="10">
    <source>
        <dbReference type="Pfam" id="PF00696"/>
    </source>
</evidence>
<dbReference type="SUPFAM" id="SSF53633">
    <property type="entry name" value="Carbamate kinase-like"/>
    <property type="match status" value="1"/>
</dbReference>